<gene>
    <name evidence="3" type="ORF">SEPMUDRAFT_148297</name>
</gene>
<accession>M3D9T7</accession>
<dbReference type="OMA" id="FSAWGRY"/>
<dbReference type="InterPro" id="IPR001623">
    <property type="entry name" value="DnaJ_domain"/>
</dbReference>
<feature type="transmembrane region" description="Helical" evidence="1">
    <location>
        <begin position="52"/>
        <end position="67"/>
    </location>
</feature>
<dbReference type="SUPFAM" id="SSF46565">
    <property type="entry name" value="Chaperone J-domain"/>
    <property type="match status" value="1"/>
</dbReference>
<dbReference type="Proteomes" id="UP000016931">
    <property type="component" value="Unassembled WGS sequence"/>
</dbReference>
<dbReference type="GO" id="GO:0042407">
    <property type="term" value="P:cristae formation"/>
    <property type="evidence" value="ECO:0007669"/>
    <property type="project" value="TreeGrafter"/>
</dbReference>
<dbReference type="PANTHER" id="PTHR44157">
    <property type="entry name" value="DNAJ HOMOLOG SUBFAMILY C MEMBER 11"/>
    <property type="match status" value="1"/>
</dbReference>
<evidence type="ECO:0000256" key="1">
    <source>
        <dbReference type="SAM" id="Phobius"/>
    </source>
</evidence>
<dbReference type="eggNOG" id="ENOG502S3QV">
    <property type="taxonomic scope" value="Eukaryota"/>
</dbReference>
<dbReference type="STRING" id="692275.M3D9T7"/>
<evidence type="ECO:0000313" key="4">
    <source>
        <dbReference type="Proteomes" id="UP000016931"/>
    </source>
</evidence>
<name>M3D9T7_SPHMS</name>
<dbReference type="InterPro" id="IPR052243">
    <property type="entry name" value="Mito_inner_membrane_organizer"/>
</dbReference>
<evidence type="ECO:0000259" key="2">
    <source>
        <dbReference type="PROSITE" id="PS50076"/>
    </source>
</evidence>
<dbReference type="Gene3D" id="1.10.287.110">
    <property type="entry name" value="DnaJ domain"/>
    <property type="match status" value="1"/>
</dbReference>
<dbReference type="SMART" id="SM00271">
    <property type="entry name" value="DnaJ"/>
    <property type="match status" value="1"/>
</dbReference>
<dbReference type="EMBL" id="KB456262">
    <property type="protein sequence ID" value="EMF14644.1"/>
    <property type="molecule type" value="Genomic_DNA"/>
</dbReference>
<dbReference type="OrthoDB" id="436519at2759"/>
<dbReference type="InterPro" id="IPR036869">
    <property type="entry name" value="J_dom_sf"/>
</dbReference>
<dbReference type="RefSeq" id="XP_016762765.1">
    <property type="nucleotide sequence ID" value="XM_016904832.1"/>
</dbReference>
<feature type="transmembrane region" description="Helical" evidence="1">
    <location>
        <begin position="172"/>
        <end position="192"/>
    </location>
</feature>
<keyword evidence="4" id="KW-1185">Reference proteome</keyword>
<dbReference type="PROSITE" id="PS50076">
    <property type="entry name" value="DNAJ_2"/>
    <property type="match status" value="1"/>
</dbReference>
<keyword evidence="1" id="KW-0812">Transmembrane</keyword>
<keyword evidence="1" id="KW-0472">Membrane</keyword>
<keyword evidence="1" id="KW-1133">Transmembrane helix</keyword>
<reference evidence="3 4" key="1">
    <citation type="journal article" date="2012" name="PLoS Pathog.">
        <title>Diverse lifestyles and strategies of plant pathogenesis encoded in the genomes of eighteen Dothideomycetes fungi.</title>
        <authorList>
            <person name="Ohm R.A."/>
            <person name="Feau N."/>
            <person name="Henrissat B."/>
            <person name="Schoch C.L."/>
            <person name="Horwitz B.A."/>
            <person name="Barry K.W."/>
            <person name="Condon B.J."/>
            <person name="Copeland A.C."/>
            <person name="Dhillon B."/>
            <person name="Glaser F."/>
            <person name="Hesse C.N."/>
            <person name="Kosti I."/>
            <person name="LaButti K."/>
            <person name="Lindquist E.A."/>
            <person name="Lucas S."/>
            <person name="Salamov A.A."/>
            <person name="Bradshaw R.E."/>
            <person name="Ciuffetti L."/>
            <person name="Hamelin R.C."/>
            <person name="Kema G.H.J."/>
            <person name="Lawrence C."/>
            <person name="Scott J.A."/>
            <person name="Spatafora J.W."/>
            <person name="Turgeon B.G."/>
            <person name="de Wit P.J.G.M."/>
            <person name="Zhong S."/>
            <person name="Goodwin S.B."/>
            <person name="Grigoriev I.V."/>
        </authorList>
    </citation>
    <scope>NUCLEOTIDE SEQUENCE [LARGE SCALE GENOMIC DNA]</scope>
    <source>
        <strain evidence="3 4">SO2202</strain>
    </source>
</reference>
<dbReference type="PANTHER" id="PTHR44157:SF1">
    <property type="entry name" value="DNAJ HOMOLOG SUBFAMILY C MEMBER 11"/>
    <property type="match status" value="1"/>
</dbReference>
<sequence>MASNQLLALASWYFLPRLVTGYIQTTLYSIFIRAGDPKPTPGSARYTRDRRAIHIAVIVAYLLYTLYEADYQIQSAPDFYRLLNVPHDASEKAIQSRFRRLTIQFHPDKAAPGSDKAMIENLYVQLTLAKDTLVHPAKRFAYDRCGPDVLQWSPQHHKVTKDFVLTGLQHILGYYGVSSGVLVLLSTVGYLRQGMFWRYLVLASLFAIEMQTMTRPHFPILLTKIVNPFMLMTGLRPAYLPFQMITLLRKFAVTVFIAMSQLGPLLQDPKQTALEEGDASGGVPGPLLDRVDELTNATNSELSRLMQMELIPFASEPSAGRQLRETLKNWLVQNNLRNDPEVNMAIQQVLERRRAEGRGHSTDVRVEGRR</sequence>
<protein>
    <recommendedName>
        <fullName evidence="2">J domain-containing protein</fullName>
    </recommendedName>
</protein>
<dbReference type="AlphaFoldDB" id="M3D9T7"/>
<organism evidence="3 4">
    <name type="scientific">Sphaerulina musiva (strain SO2202)</name>
    <name type="common">Poplar stem canker fungus</name>
    <name type="synonym">Septoria musiva</name>
    <dbReference type="NCBI Taxonomy" id="692275"/>
    <lineage>
        <taxon>Eukaryota</taxon>
        <taxon>Fungi</taxon>
        <taxon>Dikarya</taxon>
        <taxon>Ascomycota</taxon>
        <taxon>Pezizomycotina</taxon>
        <taxon>Dothideomycetes</taxon>
        <taxon>Dothideomycetidae</taxon>
        <taxon>Mycosphaerellales</taxon>
        <taxon>Mycosphaerellaceae</taxon>
        <taxon>Sphaerulina</taxon>
    </lineage>
</organism>
<feature type="transmembrane region" description="Helical" evidence="1">
    <location>
        <begin position="12"/>
        <end position="31"/>
    </location>
</feature>
<dbReference type="Pfam" id="PF00226">
    <property type="entry name" value="DnaJ"/>
    <property type="match status" value="1"/>
</dbReference>
<dbReference type="HOGENOM" id="CLU_043818_0_0_1"/>
<evidence type="ECO:0000313" key="3">
    <source>
        <dbReference type="EMBL" id="EMF14644.1"/>
    </source>
</evidence>
<proteinExistence type="predicted"/>
<feature type="domain" description="J" evidence="2">
    <location>
        <begin position="78"/>
        <end position="146"/>
    </location>
</feature>
<dbReference type="PRINTS" id="PR00625">
    <property type="entry name" value="JDOMAIN"/>
</dbReference>
<dbReference type="GO" id="GO:0005739">
    <property type="term" value="C:mitochondrion"/>
    <property type="evidence" value="ECO:0007669"/>
    <property type="project" value="GOC"/>
</dbReference>
<dbReference type="GeneID" id="27901969"/>
<dbReference type="CDD" id="cd06257">
    <property type="entry name" value="DnaJ"/>
    <property type="match status" value="1"/>
</dbReference>